<name>A0A7G9YIV7_9EURY</name>
<evidence type="ECO:0008006" key="3">
    <source>
        <dbReference type="Google" id="ProtNLM"/>
    </source>
</evidence>
<protein>
    <recommendedName>
        <fullName evidence="3">Ferredoxin</fullName>
    </recommendedName>
</protein>
<evidence type="ECO:0000256" key="1">
    <source>
        <dbReference type="SAM" id="MobiDB-lite"/>
    </source>
</evidence>
<accession>A0A7G9YIV7</accession>
<organism evidence="2">
    <name type="scientific">Candidatus Methanogaster sp. ANME-2c ERB4</name>
    <dbReference type="NCBI Taxonomy" id="2759911"/>
    <lineage>
        <taxon>Archaea</taxon>
        <taxon>Methanobacteriati</taxon>
        <taxon>Methanobacteriota</taxon>
        <taxon>Stenosarchaea group</taxon>
        <taxon>Methanomicrobia</taxon>
        <taxon>Methanosarcinales</taxon>
        <taxon>ANME-2 cluster</taxon>
        <taxon>Candidatus Methanogasteraceae</taxon>
        <taxon>Candidatus Methanogaster</taxon>
    </lineage>
</organism>
<feature type="region of interest" description="Disordered" evidence="1">
    <location>
        <begin position="1"/>
        <end position="20"/>
    </location>
</feature>
<feature type="compositionally biased region" description="Gly residues" evidence="1">
    <location>
        <begin position="1"/>
        <end position="18"/>
    </location>
</feature>
<sequence length="58" mass="5828">MQMGSGRGGGMGRGGGRQHLGPAQSCRCPNCGYTQPHQPGVPCVNQACPKCGAVMVGV</sequence>
<reference evidence="2" key="1">
    <citation type="submission" date="2020-06" db="EMBL/GenBank/DDBJ databases">
        <title>Unique genomic features of the anaerobic methanotrophic archaea.</title>
        <authorList>
            <person name="Chadwick G.L."/>
            <person name="Skennerton C.T."/>
            <person name="Laso-Perez R."/>
            <person name="Leu A.O."/>
            <person name="Speth D.R."/>
            <person name="Yu H."/>
            <person name="Morgan-Lang C."/>
            <person name="Hatzenpichler R."/>
            <person name="Goudeau D."/>
            <person name="Malmstrom R."/>
            <person name="Brazelton W.J."/>
            <person name="Woyke T."/>
            <person name="Hallam S.J."/>
            <person name="Tyson G.W."/>
            <person name="Wegener G."/>
            <person name="Boetius A."/>
            <person name="Orphan V."/>
        </authorList>
    </citation>
    <scope>NUCLEOTIDE SEQUENCE</scope>
</reference>
<proteinExistence type="predicted"/>
<dbReference type="AlphaFoldDB" id="A0A7G9YIV7"/>
<evidence type="ECO:0000313" key="2">
    <source>
        <dbReference type="EMBL" id="QNO47941.1"/>
    </source>
</evidence>
<gene>
    <name evidence="2" type="ORF">DBNCDMDK_00029</name>
</gene>
<dbReference type="EMBL" id="MT631283">
    <property type="protein sequence ID" value="QNO47941.1"/>
    <property type="molecule type" value="Genomic_DNA"/>
</dbReference>